<feature type="domain" description="DJ-1/PfpI" evidence="1">
    <location>
        <begin position="12"/>
        <end position="181"/>
    </location>
</feature>
<reference evidence="3" key="1">
    <citation type="journal article" date="2015" name="BMC Genomics">
        <title>Genomic and transcriptomic analysis of the endophytic fungus Pestalotiopsis fici reveals its lifestyle and high potential for synthesis of natural products.</title>
        <authorList>
            <person name="Wang X."/>
            <person name="Zhang X."/>
            <person name="Liu L."/>
            <person name="Xiang M."/>
            <person name="Wang W."/>
            <person name="Sun X."/>
            <person name="Che Y."/>
            <person name="Guo L."/>
            <person name="Liu G."/>
            <person name="Guo L."/>
            <person name="Wang C."/>
            <person name="Yin W.B."/>
            <person name="Stadler M."/>
            <person name="Zhang X."/>
            <person name="Liu X."/>
        </authorList>
    </citation>
    <scope>NUCLEOTIDE SEQUENCE [LARGE SCALE GENOMIC DNA]</scope>
    <source>
        <strain evidence="3">W106-1 / CGMCC3.15140</strain>
    </source>
</reference>
<dbReference type="InterPro" id="IPR052158">
    <property type="entry name" value="INH-QAR"/>
</dbReference>
<name>W3WNI4_PESFW</name>
<dbReference type="GeneID" id="19277375"/>
<dbReference type="PANTHER" id="PTHR43130">
    <property type="entry name" value="ARAC-FAMILY TRANSCRIPTIONAL REGULATOR"/>
    <property type="match status" value="1"/>
</dbReference>
<dbReference type="OMA" id="DMIGPYE"/>
<accession>W3WNI4</accession>
<dbReference type="Gene3D" id="3.40.50.880">
    <property type="match status" value="1"/>
</dbReference>
<dbReference type="RefSeq" id="XP_007839134.1">
    <property type="nucleotide sequence ID" value="XM_007840943.1"/>
</dbReference>
<dbReference type="PANTHER" id="PTHR43130:SF15">
    <property type="entry name" value="THIJ_PFPI FAMILY PROTEIN (AFU_ORTHOLOGUE AFUA_5G14240)"/>
    <property type="match status" value="1"/>
</dbReference>
<evidence type="ECO:0000313" key="3">
    <source>
        <dbReference type="Proteomes" id="UP000030651"/>
    </source>
</evidence>
<dbReference type="OrthoDB" id="543156at2759"/>
<dbReference type="eggNOG" id="ENOG502S46I">
    <property type="taxonomic scope" value="Eukaryota"/>
</dbReference>
<dbReference type="InterPro" id="IPR029062">
    <property type="entry name" value="Class_I_gatase-like"/>
</dbReference>
<evidence type="ECO:0000313" key="2">
    <source>
        <dbReference type="EMBL" id="ETS75418.1"/>
    </source>
</evidence>
<dbReference type="InParanoid" id="W3WNI4"/>
<organism evidence="2 3">
    <name type="scientific">Pestalotiopsis fici (strain W106-1 / CGMCC3.15140)</name>
    <dbReference type="NCBI Taxonomy" id="1229662"/>
    <lineage>
        <taxon>Eukaryota</taxon>
        <taxon>Fungi</taxon>
        <taxon>Dikarya</taxon>
        <taxon>Ascomycota</taxon>
        <taxon>Pezizomycotina</taxon>
        <taxon>Sordariomycetes</taxon>
        <taxon>Xylariomycetidae</taxon>
        <taxon>Amphisphaeriales</taxon>
        <taxon>Sporocadaceae</taxon>
        <taxon>Pestalotiopsis</taxon>
    </lineage>
</organism>
<dbReference type="AlphaFoldDB" id="W3WNI4"/>
<dbReference type="SUPFAM" id="SSF52317">
    <property type="entry name" value="Class I glutamine amidotransferase-like"/>
    <property type="match status" value="1"/>
</dbReference>
<dbReference type="STRING" id="1229662.W3WNI4"/>
<dbReference type="EMBL" id="KI912118">
    <property type="protein sequence ID" value="ETS75418.1"/>
    <property type="molecule type" value="Genomic_DNA"/>
</dbReference>
<evidence type="ECO:0000259" key="1">
    <source>
        <dbReference type="Pfam" id="PF01965"/>
    </source>
</evidence>
<dbReference type="CDD" id="cd03139">
    <property type="entry name" value="GATase1_PfpI_2"/>
    <property type="match status" value="1"/>
</dbReference>
<sequence>MALNTTPPKRFGILLYPGFEALDAFGPMEVVNDLSREHDITLSVIAASRDPVSTLWKGVHKVGQSVMPTHTFADDPELDVLLIPGGWGGFESDAATRDYIRQVVPKLGSSLITVCNGSALVAQTGILDGKTATTNKAYWKECTASGPKTSWVAKARWVRDGNIWTSSGVSAGIDVTLAFVATYFGEDVATSIANNMEFSRAPSSTDDPFASLYKCQDVPPVSS</sequence>
<protein>
    <recommendedName>
        <fullName evidence="1">DJ-1/PfpI domain-containing protein</fullName>
    </recommendedName>
</protein>
<dbReference type="HOGENOM" id="CLU_000445_44_8_1"/>
<gene>
    <name evidence="2" type="ORF">PFICI_12362</name>
</gene>
<dbReference type="KEGG" id="pfy:PFICI_12362"/>
<keyword evidence="3" id="KW-1185">Reference proteome</keyword>
<dbReference type="InterPro" id="IPR002818">
    <property type="entry name" value="DJ-1/PfpI"/>
</dbReference>
<proteinExistence type="predicted"/>
<dbReference type="Proteomes" id="UP000030651">
    <property type="component" value="Unassembled WGS sequence"/>
</dbReference>
<dbReference type="Pfam" id="PF01965">
    <property type="entry name" value="DJ-1_PfpI"/>
    <property type="match status" value="1"/>
</dbReference>